<dbReference type="RefSeq" id="WP_233676082.1">
    <property type="nucleotide sequence ID" value="NZ_JAJUOS010000003.1"/>
</dbReference>
<feature type="domain" description="TRAP C4-dicarboxylate transport system permease DctM subunit" evidence="8">
    <location>
        <begin position="9"/>
        <end position="418"/>
    </location>
</feature>
<organism evidence="9 10">
    <name type="scientific">Rhodobacter flavimaris</name>
    <dbReference type="NCBI Taxonomy" id="2907145"/>
    <lineage>
        <taxon>Bacteria</taxon>
        <taxon>Pseudomonadati</taxon>
        <taxon>Pseudomonadota</taxon>
        <taxon>Alphaproteobacteria</taxon>
        <taxon>Rhodobacterales</taxon>
        <taxon>Rhodobacter group</taxon>
        <taxon>Rhodobacter</taxon>
    </lineage>
</organism>
<evidence type="ECO:0000313" key="9">
    <source>
        <dbReference type="EMBL" id="MCE5973088.1"/>
    </source>
</evidence>
<comment type="function">
    <text evidence="7">Part of the tripartite ATP-independent periplasmic (TRAP) transport system.</text>
</comment>
<feature type="transmembrane region" description="Helical" evidence="7">
    <location>
        <begin position="320"/>
        <end position="346"/>
    </location>
</feature>
<keyword evidence="5 7" id="KW-1133">Transmembrane helix</keyword>
<keyword evidence="7" id="KW-0813">Transport</keyword>
<feature type="transmembrane region" description="Helical" evidence="7">
    <location>
        <begin position="170"/>
        <end position="195"/>
    </location>
</feature>
<protein>
    <recommendedName>
        <fullName evidence="7">TRAP transporter large permease protein</fullName>
    </recommendedName>
</protein>
<keyword evidence="3 7" id="KW-0997">Cell inner membrane</keyword>
<feature type="transmembrane region" description="Helical" evidence="7">
    <location>
        <begin position="215"/>
        <end position="237"/>
    </location>
</feature>
<feature type="transmembrane region" description="Helical" evidence="7">
    <location>
        <begin position="96"/>
        <end position="118"/>
    </location>
</feature>
<evidence type="ECO:0000256" key="2">
    <source>
        <dbReference type="ARBA" id="ARBA00022475"/>
    </source>
</evidence>
<dbReference type="InterPro" id="IPR010656">
    <property type="entry name" value="DctM"/>
</dbReference>
<feature type="transmembrane region" description="Helical" evidence="7">
    <location>
        <begin position="395"/>
        <end position="416"/>
    </location>
</feature>
<evidence type="ECO:0000256" key="6">
    <source>
        <dbReference type="ARBA" id="ARBA00023136"/>
    </source>
</evidence>
<feature type="transmembrane region" description="Helical" evidence="7">
    <location>
        <begin position="138"/>
        <end position="164"/>
    </location>
</feature>
<name>A0ABS8YUD4_9RHOB</name>
<keyword evidence="6 7" id="KW-0472">Membrane</keyword>
<comment type="caution">
    <text evidence="7">Lacks conserved residue(s) required for the propagation of feature annotation.</text>
</comment>
<sequence length="431" mass="44906">MSFAFVVCLAVLFGVAALGTPIGYAMLVASIAYLAISGSDLSLAAEQLIQNIYSGYILLAVPLFIVAANIMNAGSISDRLLAFCIALVGRFRGGMGYVNIVVSLIFAGMSGSAVADAAGPGKMMISMMTKGGHYTKGFAAGITAASATIGPIVPPSIPMVMYALVSDQSIGYLFLGGVVPGFVMAIMLAIMNFALTGRAEKKREPAVPLREIPRLTLRAIPVLFMPVILLGGIYGGATTPTEAAAIAALYALLLAMVFYRQLSLKGLAEVFSESARQAATVGIVIGSALIFNYIVAAERIPDALASFLEGREIGPVEFMIGVNILLLLLGMLLDGGTIILVVLPLFIPAARAVGIDMIHFGVVAVVNTMIGLVTPPYGILIFVINAVTGISIKEIVAGILPFLGALIIALVVLAAFPDLVLYLPRLFGYEG</sequence>
<evidence type="ECO:0000313" key="10">
    <source>
        <dbReference type="Proteomes" id="UP001521181"/>
    </source>
</evidence>
<comment type="subunit">
    <text evidence="7">The complex comprises the extracytoplasmic solute receptor protein and the two transmembrane proteins.</text>
</comment>
<gene>
    <name evidence="9" type="ORF">LZA78_06305</name>
</gene>
<keyword evidence="4 7" id="KW-0812">Transmembrane</keyword>
<dbReference type="NCBIfam" id="TIGR00786">
    <property type="entry name" value="dctM"/>
    <property type="match status" value="1"/>
</dbReference>
<evidence type="ECO:0000256" key="4">
    <source>
        <dbReference type="ARBA" id="ARBA00022692"/>
    </source>
</evidence>
<feature type="transmembrane region" description="Helical" evidence="7">
    <location>
        <begin position="243"/>
        <end position="259"/>
    </location>
</feature>
<dbReference type="PIRSF" id="PIRSF006066">
    <property type="entry name" value="HI0050"/>
    <property type="match status" value="1"/>
</dbReference>
<dbReference type="PANTHER" id="PTHR33362">
    <property type="entry name" value="SIALIC ACID TRAP TRANSPORTER PERMEASE PROTEIN SIAT-RELATED"/>
    <property type="match status" value="1"/>
</dbReference>
<keyword evidence="10" id="KW-1185">Reference proteome</keyword>
<reference evidence="9 10" key="1">
    <citation type="submission" date="2021-12" db="EMBL/GenBank/DDBJ databases">
        <title>Sinirhodobacter sp. WL0062 is a bacterium isolated from seawater.</title>
        <authorList>
            <person name="Wang L."/>
            <person name="He W."/>
            <person name="Zhang D.-F."/>
        </authorList>
    </citation>
    <scope>NUCLEOTIDE SEQUENCE [LARGE SCALE GENOMIC DNA]</scope>
    <source>
        <strain evidence="9 10">WL0062</strain>
    </source>
</reference>
<evidence type="ECO:0000256" key="7">
    <source>
        <dbReference type="RuleBase" id="RU369079"/>
    </source>
</evidence>
<dbReference type="Pfam" id="PF06808">
    <property type="entry name" value="DctM"/>
    <property type="match status" value="1"/>
</dbReference>
<proteinExistence type="inferred from homology"/>
<dbReference type="EMBL" id="JAJUOS010000003">
    <property type="protein sequence ID" value="MCE5973088.1"/>
    <property type="molecule type" value="Genomic_DNA"/>
</dbReference>
<comment type="similarity">
    <text evidence="7">Belongs to the TRAP transporter large permease family.</text>
</comment>
<evidence type="ECO:0000256" key="3">
    <source>
        <dbReference type="ARBA" id="ARBA00022519"/>
    </source>
</evidence>
<feature type="transmembrane region" description="Helical" evidence="7">
    <location>
        <begin position="358"/>
        <end position="383"/>
    </location>
</feature>
<comment type="caution">
    <text evidence="9">The sequence shown here is derived from an EMBL/GenBank/DDBJ whole genome shotgun (WGS) entry which is preliminary data.</text>
</comment>
<dbReference type="Proteomes" id="UP001521181">
    <property type="component" value="Unassembled WGS sequence"/>
</dbReference>
<accession>A0ABS8YUD4</accession>
<feature type="transmembrane region" description="Helical" evidence="7">
    <location>
        <begin position="279"/>
        <end position="300"/>
    </location>
</feature>
<dbReference type="InterPro" id="IPR004681">
    <property type="entry name" value="TRAP_DctM"/>
</dbReference>
<evidence type="ECO:0000256" key="1">
    <source>
        <dbReference type="ARBA" id="ARBA00004429"/>
    </source>
</evidence>
<keyword evidence="2" id="KW-1003">Cell membrane</keyword>
<evidence type="ECO:0000256" key="5">
    <source>
        <dbReference type="ARBA" id="ARBA00022989"/>
    </source>
</evidence>
<comment type="subcellular location">
    <subcellularLocation>
        <location evidence="1 7">Cell inner membrane</location>
        <topology evidence="1 7">Multi-pass membrane protein</topology>
    </subcellularLocation>
</comment>
<feature type="transmembrane region" description="Helical" evidence="7">
    <location>
        <begin position="56"/>
        <end position="76"/>
    </location>
</feature>
<evidence type="ECO:0000259" key="8">
    <source>
        <dbReference type="Pfam" id="PF06808"/>
    </source>
</evidence>